<evidence type="ECO:0000259" key="2">
    <source>
        <dbReference type="Pfam" id="PF26130"/>
    </source>
</evidence>
<dbReference type="InterPro" id="IPR058594">
    <property type="entry name" value="PB1-like_dom_pln"/>
</dbReference>
<comment type="caution">
    <text evidence="3">The sequence shown here is derived from an EMBL/GenBank/DDBJ whole genome shotgun (WGS) entry which is preliminary data.</text>
</comment>
<feature type="domain" description="PB1-like" evidence="2">
    <location>
        <begin position="4"/>
        <end position="75"/>
    </location>
</feature>
<name>A0ABR0TYV0_REHGL</name>
<keyword evidence="4" id="KW-1185">Reference proteome</keyword>
<evidence type="ECO:0000313" key="4">
    <source>
        <dbReference type="Proteomes" id="UP001318860"/>
    </source>
</evidence>
<feature type="compositionally biased region" description="Basic and acidic residues" evidence="1">
    <location>
        <begin position="158"/>
        <end position="167"/>
    </location>
</feature>
<evidence type="ECO:0000313" key="3">
    <source>
        <dbReference type="EMBL" id="KAK6115387.1"/>
    </source>
</evidence>
<organism evidence="3 4">
    <name type="scientific">Rehmannia glutinosa</name>
    <name type="common">Chinese foxglove</name>
    <dbReference type="NCBI Taxonomy" id="99300"/>
    <lineage>
        <taxon>Eukaryota</taxon>
        <taxon>Viridiplantae</taxon>
        <taxon>Streptophyta</taxon>
        <taxon>Embryophyta</taxon>
        <taxon>Tracheophyta</taxon>
        <taxon>Spermatophyta</taxon>
        <taxon>Magnoliopsida</taxon>
        <taxon>eudicotyledons</taxon>
        <taxon>Gunneridae</taxon>
        <taxon>Pentapetalae</taxon>
        <taxon>asterids</taxon>
        <taxon>lamiids</taxon>
        <taxon>Lamiales</taxon>
        <taxon>Orobanchaceae</taxon>
        <taxon>Rehmannieae</taxon>
        <taxon>Rehmannia</taxon>
    </lineage>
</organism>
<feature type="compositionally biased region" description="Acidic residues" evidence="1">
    <location>
        <begin position="183"/>
        <end position="196"/>
    </location>
</feature>
<dbReference type="Proteomes" id="UP001318860">
    <property type="component" value="Unassembled WGS sequence"/>
</dbReference>
<feature type="region of interest" description="Disordered" evidence="1">
    <location>
        <begin position="96"/>
        <end position="196"/>
    </location>
</feature>
<proteinExistence type="predicted"/>
<reference evidence="3 4" key="1">
    <citation type="journal article" date="2021" name="Comput. Struct. Biotechnol. J.">
        <title>De novo genome assembly of the potent medicinal plant Rehmannia glutinosa using nanopore technology.</title>
        <authorList>
            <person name="Ma L."/>
            <person name="Dong C."/>
            <person name="Song C."/>
            <person name="Wang X."/>
            <person name="Zheng X."/>
            <person name="Niu Y."/>
            <person name="Chen S."/>
            <person name="Feng W."/>
        </authorList>
    </citation>
    <scope>NUCLEOTIDE SEQUENCE [LARGE SCALE GENOMIC DNA]</scope>
    <source>
        <strain evidence="3">DH-2019</strain>
    </source>
</reference>
<evidence type="ECO:0000256" key="1">
    <source>
        <dbReference type="SAM" id="MobiDB-lite"/>
    </source>
</evidence>
<dbReference type="EMBL" id="JABTTQ020003506">
    <property type="protein sequence ID" value="KAK6115387.1"/>
    <property type="molecule type" value="Genomic_DNA"/>
</dbReference>
<protein>
    <recommendedName>
        <fullName evidence="2">PB1-like domain-containing protein</fullName>
    </recommendedName>
</protein>
<feature type="compositionally biased region" description="Acidic residues" evidence="1">
    <location>
        <begin position="135"/>
        <end position="147"/>
    </location>
</feature>
<feature type="region of interest" description="Disordered" evidence="1">
    <location>
        <begin position="224"/>
        <end position="244"/>
    </location>
</feature>
<gene>
    <name evidence="3" type="ORF">DH2020_007656</name>
</gene>
<dbReference type="Pfam" id="PF26130">
    <property type="entry name" value="PB1-like"/>
    <property type="match status" value="1"/>
</dbReference>
<sequence>MMVSHINFCDPDELSMLELITMGNELGLQEVKCFHCSKSGINDCNDLMTLETDLDVLNLVKFIDDNRMVGIFVEHEKYIELAALDKRNTMKPIHQTQSNITENVPDIDEPLNFSGDFEDSGDDNVGSEAKHVGNEDDNVGSEDDNGGMDDNVGSGDDNSARVQRDIELSESDADQSVGSNSELGEEFVDSGNEVSDEDDLLFDSNIDNDVEWGGLHMNDVKGKVSSSQVPKAGQKRVGNNPVRHNLDHPKLALGAYFIDTASFKNNKFQKYFFNWIP</sequence>
<accession>A0ABR0TYV0</accession>